<dbReference type="Proteomes" id="UP000032427">
    <property type="component" value="Chromosome 1"/>
</dbReference>
<dbReference type="EC" id="2.7.3.9" evidence="5"/>
<dbReference type="SUPFAM" id="SSF47831">
    <property type="entry name" value="Enzyme I of the PEP:sugar phosphotransferase system HPr-binding (sub)domain"/>
    <property type="match status" value="1"/>
</dbReference>
<dbReference type="KEGG" id="awd:AWOD_I_2228"/>
<dbReference type="InterPro" id="IPR040442">
    <property type="entry name" value="Pyrv_kinase-like_dom_sf"/>
</dbReference>
<dbReference type="PANTHER" id="PTHR46244">
    <property type="entry name" value="PHOSPHOENOLPYRUVATE-PROTEIN PHOSPHOTRANSFERASE"/>
    <property type="match status" value="1"/>
</dbReference>
<dbReference type="InterPro" id="IPR003018">
    <property type="entry name" value="GAF"/>
</dbReference>
<dbReference type="PATRIC" id="fig|80852.17.peg.2306"/>
<dbReference type="SUPFAM" id="SSF55781">
    <property type="entry name" value="GAF domain-like"/>
    <property type="match status" value="1"/>
</dbReference>
<dbReference type="InterPro" id="IPR036637">
    <property type="entry name" value="Phosphohistidine_dom_sf"/>
</dbReference>
<dbReference type="Gene3D" id="3.20.20.60">
    <property type="entry name" value="Phosphoenolpyruvate-binding domains"/>
    <property type="match status" value="1"/>
</dbReference>
<dbReference type="Gene3D" id="1.10.274.10">
    <property type="entry name" value="PtsI, HPr-binding domain"/>
    <property type="match status" value="1"/>
</dbReference>
<evidence type="ECO:0000256" key="11">
    <source>
        <dbReference type="ARBA" id="ARBA00022723"/>
    </source>
</evidence>
<dbReference type="SUPFAM" id="SSF52009">
    <property type="entry name" value="Phosphohistidine domain"/>
    <property type="match status" value="1"/>
</dbReference>
<comment type="subcellular location">
    <subcellularLocation>
        <location evidence="3">Cytoplasm</location>
    </subcellularLocation>
</comment>
<keyword evidence="11" id="KW-0479">Metal-binding</keyword>
<dbReference type="InterPro" id="IPR018274">
    <property type="entry name" value="PEP_util_AS"/>
</dbReference>
<dbReference type="PRINTS" id="PR01736">
    <property type="entry name" value="PHPHTRNFRASE"/>
</dbReference>
<keyword evidence="16" id="KW-1185">Reference proteome</keyword>
<dbReference type="SMART" id="SM00065">
    <property type="entry name" value="GAF"/>
    <property type="match status" value="1"/>
</dbReference>
<dbReference type="Gene3D" id="3.30.450.40">
    <property type="match status" value="1"/>
</dbReference>
<evidence type="ECO:0000256" key="7">
    <source>
        <dbReference type="ARBA" id="ARBA00022490"/>
    </source>
</evidence>
<keyword evidence="9 15" id="KW-0808">Transferase</keyword>
<name>A0A090ISM4_9GAMM</name>
<dbReference type="PANTHER" id="PTHR46244:SF1">
    <property type="entry name" value="PHOSPHOENOLPYRUVATE-DEPENDENT PHOSPHOTRANSFERASE SYSTEM"/>
    <property type="match status" value="1"/>
</dbReference>
<keyword evidence="8" id="KW-0762">Sugar transport</keyword>
<comment type="cofactor">
    <cofactor evidence="2">
        <name>Mg(2+)</name>
        <dbReference type="ChEBI" id="CHEBI:18420"/>
    </cofactor>
</comment>
<evidence type="ECO:0000256" key="10">
    <source>
        <dbReference type="ARBA" id="ARBA00022683"/>
    </source>
</evidence>
<dbReference type="PROSITE" id="PS00742">
    <property type="entry name" value="PEP_ENZYMES_2"/>
    <property type="match status" value="1"/>
</dbReference>
<comment type="similarity">
    <text evidence="4">Belongs to the PEP-utilizing enzyme family.</text>
</comment>
<keyword evidence="10" id="KW-0598">Phosphotransferase system</keyword>
<accession>A0A090ISM4</accession>
<gene>
    <name evidence="15" type="primary">ptsP</name>
    <name evidence="15" type="ORF">AWOD_I_2228</name>
</gene>
<dbReference type="GeneID" id="28541805"/>
<dbReference type="EMBL" id="LN554846">
    <property type="protein sequence ID" value="CED72288.1"/>
    <property type="molecule type" value="Genomic_DNA"/>
</dbReference>
<dbReference type="OrthoDB" id="9765468at2"/>
<keyword evidence="7" id="KW-0963">Cytoplasm</keyword>
<dbReference type="Pfam" id="PF00391">
    <property type="entry name" value="PEP-utilizers"/>
    <property type="match status" value="1"/>
</dbReference>
<keyword evidence="12" id="KW-0418">Kinase</keyword>
<dbReference type="InterPro" id="IPR000121">
    <property type="entry name" value="PEP_util_C"/>
</dbReference>
<dbReference type="HOGENOM" id="CLU_007308_7_1_6"/>
<keyword evidence="13" id="KW-0460">Magnesium</keyword>
<dbReference type="InterPro" id="IPR036618">
    <property type="entry name" value="PtsI_HPr-bd_sf"/>
</dbReference>
<dbReference type="Pfam" id="PF05524">
    <property type="entry name" value="PEP-utilisers_N"/>
    <property type="match status" value="1"/>
</dbReference>
<reference evidence="16" key="1">
    <citation type="submission" date="2014-09" db="EMBL/GenBank/DDBJ databases">
        <authorList>
            <person name="Hjerde E."/>
        </authorList>
    </citation>
    <scope>NUCLEOTIDE SEQUENCE [LARGE SCALE GENOMIC DNA]</scope>
    <source>
        <strain evidence="16">06/09/139</strain>
    </source>
</reference>
<evidence type="ECO:0000313" key="16">
    <source>
        <dbReference type="Proteomes" id="UP000032427"/>
    </source>
</evidence>
<sequence>MLTQLRDIVDHVAKAESLDDALALLVKNTRHSMHTECCSVYLMSNDNLRLELMATDGLKAKPKTVSLGIDEGLVGLVARTCEPLNLANASVHPSYKYIPSIAEYKFNSFLATPIIYRRQNLGVLVVQQKEKRQFTEIEESFLVTLSAQLAVVLAHAKAQESWSTQLQTSSTQQKQFKGISASNGVAIAPLWFDDAQPKVEAILPSSCLDIEQEQDRLGIAVELALKDFRRARKRFEQELNTETLAIFDLFTHLLNDPMLKGALKKQINQGDSAEWALRQVIESYAGRFERMSDSYLSERANDVRELGQRLLYFLNNEGKLDIDLSHPVILVTTQLTASMLASIPKDKLKAVISLEGAANSHAAILSRALGIPAIMGVEFNPTHYHKELAIVDGYSGSLYIKPTEALILEYVELQNEEAALSELITQDLDKPTLTQDGHRMKIHLNAGLSADSSIAVNQGVDGVGLYRTEIPFLLHQRFPSEEEQYLQYKSILETYPQKPVVMRTLDIGGDKPLPYLPIEEDNPFLGWRGIRFTLDHPDIFLLQLKAMVKANIGNENLSIMLPMISGIPELKQARILINQACEEVLSESNDHFSKPRIGMMVEVPSMLYLLPRVAGLVDFISVGTNDLTQYLLAVDRNNSRVSHVYESYHPAVLLALKQIVDTANQYNLPVSVCGELAGDPIGCLLLMGLGYQSLSMNTSNVAKIKYIIRQVTLAEVKHRVNILLHHDDAEKILADMILFFEKKELSGFIRAGK</sequence>
<evidence type="ECO:0000256" key="1">
    <source>
        <dbReference type="ARBA" id="ARBA00000683"/>
    </source>
</evidence>
<keyword evidence="15" id="KW-0670">Pyruvate</keyword>
<dbReference type="AlphaFoldDB" id="A0A090ISM4"/>
<evidence type="ECO:0000313" key="15">
    <source>
        <dbReference type="EMBL" id="CED72288.1"/>
    </source>
</evidence>
<protein>
    <recommendedName>
        <fullName evidence="5">phosphoenolpyruvate--protein phosphotransferase</fullName>
        <ecNumber evidence="5">2.7.3.9</ecNumber>
    </recommendedName>
</protein>
<dbReference type="GO" id="GO:0046872">
    <property type="term" value="F:metal ion binding"/>
    <property type="evidence" value="ECO:0007669"/>
    <property type="project" value="UniProtKB-KW"/>
</dbReference>
<dbReference type="Pfam" id="PF02896">
    <property type="entry name" value="PEP-utilizers_C"/>
    <property type="match status" value="1"/>
</dbReference>
<organism evidence="15 16">
    <name type="scientific">Aliivibrio wodanis</name>
    <dbReference type="NCBI Taxonomy" id="80852"/>
    <lineage>
        <taxon>Bacteria</taxon>
        <taxon>Pseudomonadati</taxon>
        <taxon>Pseudomonadota</taxon>
        <taxon>Gammaproteobacteria</taxon>
        <taxon>Vibrionales</taxon>
        <taxon>Vibrionaceae</taxon>
        <taxon>Aliivibrio</taxon>
    </lineage>
</organism>
<dbReference type="GO" id="GO:0009401">
    <property type="term" value="P:phosphoenolpyruvate-dependent sugar phosphotransferase system"/>
    <property type="evidence" value="ECO:0007669"/>
    <property type="project" value="UniProtKB-KW"/>
</dbReference>
<dbReference type="GO" id="GO:0005737">
    <property type="term" value="C:cytoplasm"/>
    <property type="evidence" value="ECO:0007669"/>
    <property type="project" value="UniProtKB-SubCell"/>
</dbReference>
<dbReference type="GO" id="GO:0008965">
    <property type="term" value="F:phosphoenolpyruvate-protein phosphotransferase activity"/>
    <property type="evidence" value="ECO:0007669"/>
    <property type="project" value="UniProtKB-EC"/>
</dbReference>
<evidence type="ECO:0000256" key="3">
    <source>
        <dbReference type="ARBA" id="ARBA00004496"/>
    </source>
</evidence>
<dbReference type="NCBIfam" id="NF008283">
    <property type="entry name" value="PRK11061.1"/>
    <property type="match status" value="1"/>
</dbReference>
<evidence type="ECO:0000256" key="2">
    <source>
        <dbReference type="ARBA" id="ARBA00001946"/>
    </source>
</evidence>
<dbReference type="InterPro" id="IPR006318">
    <property type="entry name" value="PTS_EI-like"/>
</dbReference>
<dbReference type="InterPro" id="IPR050499">
    <property type="entry name" value="PEP-utilizing_PTS_enzyme"/>
</dbReference>
<dbReference type="PROSITE" id="PS00370">
    <property type="entry name" value="PEP_ENZYMES_PHOS_SITE"/>
    <property type="match status" value="1"/>
</dbReference>
<dbReference type="InterPro" id="IPR008279">
    <property type="entry name" value="PEP-util_enz_mobile_dom"/>
</dbReference>
<dbReference type="Pfam" id="PF01590">
    <property type="entry name" value="GAF"/>
    <property type="match status" value="1"/>
</dbReference>
<dbReference type="GO" id="GO:0016301">
    <property type="term" value="F:kinase activity"/>
    <property type="evidence" value="ECO:0007669"/>
    <property type="project" value="UniProtKB-KW"/>
</dbReference>
<evidence type="ECO:0000256" key="5">
    <source>
        <dbReference type="ARBA" id="ARBA00012232"/>
    </source>
</evidence>
<evidence type="ECO:0000256" key="13">
    <source>
        <dbReference type="ARBA" id="ARBA00022842"/>
    </source>
</evidence>
<evidence type="ECO:0000256" key="6">
    <source>
        <dbReference type="ARBA" id="ARBA00022448"/>
    </source>
</evidence>
<evidence type="ECO:0000256" key="4">
    <source>
        <dbReference type="ARBA" id="ARBA00007837"/>
    </source>
</evidence>
<dbReference type="InterPro" id="IPR008731">
    <property type="entry name" value="PTS_EIN"/>
</dbReference>
<evidence type="ECO:0000259" key="14">
    <source>
        <dbReference type="SMART" id="SM00065"/>
    </source>
</evidence>
<dbReference type="InterPro" id="IPR015813">
    <property type="entry name" value="Pyrv/PenolPyrv_kinase-like_dom"/>
</dbReference>
<feature type="domain" description="GAF" evidence="14">
    <location>
        <begin position="17"/>
        <end position="163"/>
    </location>
</feature>
<dbReference type="InterPro" id="IPR023151">
    <property type="entry name" value="PEP_util_CS"/>
</dbReference>
<evidence type="ECO:0000256" key="8">
    <source>
        <dbReference type="ARBA" id="ARBA00022597"/>
    </source>
</evidence>
<comment type="catalytic activity">
    <reaction evidence="1">
        <text>L-histidyl-[protein] + phosphoenolpyruvate = N(pros)-phospho-L-histidyl-[protein] + pyruvate</text>
        <dbReference type="Rhea" id="RHEA:23880"/>
        <dbReference type="Rhea" id="RHEA-COMP:9745"/>
        <dbReference type="Rhea" id="RHEA-COMP:9746"/>
        <dbReference type="ChEBI" id="CHEBI:15361"/>
        <dbReference type="ChEBI" id="CHEBI:29979"/>
        <dbReference type="ChEBI" id="CHEBI:58702"/>
        <dbReference type="ChEBI" id="CHEBI:64837"/>
        <dbReference type="EC" id="2.7.3.9"/>
    </reaction>
</comment>
<dbReference type="STRING" id="80852.AWOD_I_2228"/>
<evidence type="ECO:0000256" key="9">
    <source>
        <dbReference type="ARBA" id="ARBA00022679"/>
    </source>
</evidence>
<keyword evidence="6" id="KW-0813">Transport</keyword>
<dbReference type="SUPFAM" id="SSF51621">
    <property type="entry name" value="Phosphoenolpyruvate/pyruvate domain"/>
    <property type="match status" value="1"/>
</dbReference>
<dbReference type="NCBIfam" id="TIGR01417">
    <property type="entry name" value="PTS_I_fam"/>
    <property type="match status" value="1"/>
</dbReference>
<evidence type="ECO:0000256" key="12">
    <source>
        <dbReference type="ARBA" id="ARBA00022777"/>
    </source>
</evidence>
<dbReference type="Gene3D" id="3.50.30.10">
    <property type="entry name" value="Phosphohistidine domain"/>
    <property type="match status" value="1"/>
</dbReference>
<proteinExistence type="inferred from homology"/>
<dbReference type="InterPro" id="IPR029016">
    <property type="entry name" value="GAF-like_dom_sf"/>
</dbReference>